<feature type="transmembrane region" description="Helical" evidence="1">
    <location>
        <begin position="121"/>
        <end position="144"/>
    </location>
</feature>
<evidence type="ECO:0000256" key="1">
    <source>
        <dbReference type="SAM" id="Phobius"/>
    </source>
</evidence>
<evidence type="ECO:0000313" key="3">
    <source>
        <dbReference type="Proteomes" id="UP000541154"/>
    </source>
</evidence>
<keyword evidence="1" id="KW-0812">Transmembrane</keyword>
<evidence type="ECO:0000313" key="2">
    <source>
        <dbReference type="EMBL" id="KAF5859832.1"/>
    </source>
</evidence>
<accession>A0A8H6E547</accession>
<organism evidence="2 3">
    <name type="scientific">Petromyces alliaceus</name>
    <name type="common">Aspergillus alliaceus</name>
    <dbReference type="NCBI Taxonomy" id="209559"/>
    <lineage>
        <taxon>Eukaryota</taxon>
        <taxon>Fungi</taxon>
        <taxon>Dikarya</taxon>
        <taxon>Ascomycota</taxon>
        <taxon>Pezizomycotina</taxon>
        <taxon>Eurotiomycetes</taxon>
        <taxon>Eurotiomycetidae</taxon>
        <taxon>Eurotiales</taxon>
        <taxon>Aspergillaceae</taxon>
        <taxon>Aspergillus</taxon>
        <taxon>Aspergillus subgen. Circumdati</taxon>
    </lineage>
</organism>
<dbReference type="EMBL" id="SPNV01000151">
    <property type="protein sequence ID" value="KAF5859832.1"/>
    <property type="molecule type" value="Genomic_DNA"/>
</dbReference>
<dbReference type="Proteomes" id="UP000541154">
    <property type="component" value="Unassembled WGS sequence"/>
</dbReference>
<proteinExistence type="predicted"/>
<protein>
    <submittedName>
        <fullName evidence="2">Uncharacterized protein</fullName>
    </submittedName>
</protein>
<comment type="caution">
    <text evidence="2">The sequence shown here is derived from an EMBL/GenBank/DDBJ whole genome shotgun (WGS) entry which is preliminary data.</text>
</comment>
<gene>
    <name evidence="2" type="ORF">ETB97_002384</name>
</gene>
<keyword evidence="1" id="KW-0472">Membrane</keyword>
<keyword evidence="1" id="KW-1133">Transmembrane helix</keyword>
<name>A0A8H6E547_PETAA</name>
<keyword evidence="3" id="KW-1185">Reference proteome</keyword>
<reference evidence="2 3" key="1">
    <citation type="submission" date="2019-04" db="EMBL/GenBank/DDBJ databases">
        <title>Aspergillus burnettii sp. nov., novel species from soil in southeast Queensland.</title>
        <authorList>
            <person name="Gilchrist C.L.M."/>
            <person name="Pitt J.I."/>
            <person name="Lange L."/>
            <person name="Lacey H.J."/>
            <person name="Vuong D."/>
            <person name="Midgley D.J."/>
            <person name="Greenfield P."/>
            <person name="Bradbury M."/>
            <person name="Lacey E."/>
            <person name="Busk P.K."/>
            <person name="Pilgaard B."/>
            <person name="Chooi Y.H."/>
            <person name="Piggott A.M."/>
        </authorList>
    </citation>
    <scope>NUCLEOTIDE SEQUENCE [LARGE SCALE GENOMIC DNA]</scope>
    <source>
        <strain evidence="2 3">FRR 5400</strain>
    </source>
</reference>
<sequence>MIVIGGIISVDDAEWTPPRAENCNGATFANGVGIFDWRSLSWMTNYNTSDDAEYTIHPKISKVIGGNEPEHKFHDTEQADLFKRRSVRPTSSLEAFPTCSSISTSTSMTRASTGSSISGGAIARAIIGSVAGVGIPLGLVFLILRRCLKKRVTKLPIQENPLFRRPKVFQDYPSELPGARTPIAYELSDVNIPHAELPTEANRRGSL</sequence>
<dbReference type="AlphaFoldDB" id="A0A8H6E547"/>